<dbReference type="PROSITE" id="PS50885">
    <property type="entry name" value="HAMP"/>
    <property type="match status" value="1"/>
</dbReference>
<dbReference type="OrthoDB" id="2489132at2"/>
<comment type="similarity">
    <text evidence="9">Belongs to the methyl-accepting chemotaxis (MCP) protein family.</text>
</comment>
<dbReference type="Proteomes" id="UP000198854">
    <property type="component" value="Unassembled WGS sequence"/>
</dbReference>
<organism evidence="16 17">
    <name type="scientific">Vibrio xiamenensis</name>
    <dbReference type="NCBI Taxonomy" id="861298"/>
    <lineage>
        <taxon>Bacteria</taxon>
        <taxon>Pseudomonadati</taxon>
        <taxon>Pseudomonadota</taxon>
        <taxon>Gammaproteobacteria</taxon>
        <taxon>Vibrionales</taxon>
        <taxon>Vibrionaceae</taxon>
        <taxon>Vibrio</taxon>
    </lineage>
</organism>
<keyword evidence="17" id="KW-1185">Reference proteome</keyword>
<evidence type="ECO:0000256" key="12">
    <source>
        <dbReference type="SAM" id="Phobius"/>
    </source>
</evidence>
<dbReference type="GO" id="GO:0007165">
    <property type="term" value="P:signal transduction"/>
    <property type="evidence" value="ECO:0007669"/>
    <property type="project" value="UniProtKB-KW"/>
</dbReference>
<dbReference type="SMART" id="SM00304">
    <property type="entry name" value="HAMP"/>
    <property type="match status" value="1"/>
</dbReference>
<dbReference type="InterPro" id="IPR000727">
    <property type="entry name" value="T_SNARE_dom"/>
</dbReference>
<keyword evidence="8 10" id="KW-0807">Transducer</keyword>
<dbReference type="EMBL" id="FNDD01000003">
    <property type="protein sequence ID" value="SDG82879.1"/>
    <property type="molecule type" value="Genomic_DNA"/>
</dbReference>
<sequence>MLKKLSLKNKLALSASAAIIIGGICVKTMAFSDSLNRMEHDVAQSLTSSLTSYNQYVADWLHSKERALASLSSQSNPSEIKTYLNQLKLSGAFDNVFVAYPDGSQDNANGVVLPPNNNDPRKWGWYINASAMNGEVFMDNPTVAAATGANVVSLGKSMKLQGDSVVLGADVEITDIVSTMTKTILPGQGFMFIANKQGNVFTYSDAKLLNQPTTKLDIAFSDIQQAASTGEELRIERQGVDTVLMAKAISGTELISVVAINYDSLIAPLYEGLWGQFLATVVVVAICILLFSVLCNILFRPLNNVAAALDKIANGDGDLTQRIRVESNDEVGRLALSFNTFVESLQKLISQIREQAQELNSQSELSSGQAQQSARDLNVQQQEIAMVATAVTEMASATQEIASHAEQTAQASQESAQSTRNGHTLVLKTKQSIHNLESEVQGASAVIQELDKHAQEISHVLETIQGVAEQTNLLALNAAIEAARAGEQGRGFAVVADEVRVLSQRTHASTEEIKATIDVLQTITQKAVTFMESSSSLASGSVEDADQATQALDEINRAVAVISDMATQIATAAEEQSHVTDEITQNVTSIKDVSDQMVSGSQQALQQSESLKKQAGALNQQVAAFTV</sequence>
<dbReference type="PANTHER" id="PTHR32089">
    <property type="entry name" value="METHYL-ACCEPTING CHEMOTAXIS PROTEIN MCPB"/>
    <property type="match status" value="1"/>
</dbReference>
<dbReference type="SUPFAM" id="SSF58104">
    <property type="entry name" value="Methyl-accepting chemotaxis protein (MCP) signaling domain"/>
    <property type="match status" value="1"/>
</dbReference>
<evidence type="ECO:0000259" key="13">
    <source>
        <dbReference type="PROSITE" id="PS50111"/>
    </source>
</evidence>
<dbReference type="Pfam" id="PF00672">
    <property type="entry name" value="HAMP"/>
    <property type="match status" value="1"/>
</dbReference>
<evidence type="ECO:0000256" key="1">
    <source>
        <dbReference type="ARBA" id="ARBA00004429"/>
    </source>
</evidence>
<dbReference type="GO" id="GO:0006935">
    <property type="term" value="P:chemotaxis"/>
    <property type="evidence" value="ECO:0007669"/>
    <property type="project" value="UniProtKB-KW"/>
</dbReference>
<dbReference type="Gene3D" id="3.30.450.20">
    <property type="entry name" value="PAS domain"/>
    <property type="match status" value="2"/>
</dbReference>
<keyword evidence="5 12" id="KW-0812">Transmembrane</keyword>
<feature type="domain" description="HAMP" evidence="15">
    <location>
        <begin position="296"/>
        <end position="350"/>
    </location>
</feature>
<evidence type="ECO:0000256" key="2">
    <source>
        <dbReference type="ARBA" id="ARBA00022475"/>
    </source>
</evidence>
<evidence type="ECO:0000256" key="3">
    <source>
        <dbReference type="ARBA" id="ARBA00022500"/>
    </source>
</evidence>
<dbReference type="CDD" id="cd11386">
    <property type="entry name" value="MCP_signal"/>
    <property type="match status" value="1"/>
</dbReference>
<dbReference type="SMART" id="SM00283">
    <property type="entry name" value="MA"/>
    <property type="match status" value="1"/>
</dbReference>
<feature type="transmembrane region" description="Helical" evidence="12">
    <location>
        <begin position="273"/>
        <end position="299"/>
    </location>
</feature>
<evidence type="ECO:0000256" key="7">
    <source>
        <dbReference type="ARBA" id="ARBA00023136"/>
    </source>
</evidence>
<dbReference type="InterPro" id="IPR004089">
    <property type="entry name" value="MCPsignal_dom"/>
</dbReference>
<dbReference type="Pfam" id="PF00015">
    <property type="entry name" value="MCPsignal"/>
    <property type="match status" value="1"/>
</dbReference>
<dbReference type="InterPro" id="IPR033479">
    <property type="entry name" value="dCache_1"/>
</dbReference>
<dbReference type="PRINTS" id="PR00260">
    <property type="entry name" value="CHEMTRNSDUCR"/>
</dbReference>
<feature type="domain" description="Methyl-accepting transducer" evidence="13">
    <location>
        <begin position="355"/>
        <end position="591"/>
    </location>
</feature>
<reference evidence="16 17" key="1">
    <citation type="submission" date="2016-10" db="EMBL/GenBank/DDBJ databases">
        <authorList>
            <person name="de Groot N.N."/>
        </authorList>
    </citation>
    <scope>NUCLEOTIDE SEQUENCE [LARGE SCALE GENOMIC DNA]</scope>
    <source>
        <strain evidence="16 17">CGMCC 1.10228</strain>
    </source>
</reference>
<evidence type="ECO:0000259" key="14">
    <source>
        <dbReference type="PROSITE" id="PS50192"/>
    </source>
</evidence>
<keyword evidence="7 12" id="KW-0472">Membrane</keyword>
<evidence type="ECO:0000313" key="16">
    <source>
        <dbReference type="EMBL" id="SDG82879.1"/>
    </source>
</evidence>
<keyword evidence="4" id="KW-0997">Cell inner membrane</keyword>
<comment type="subcellular location">
    <subcellularLocation>
        <location evidence="1">Cell inner membrane</location>
        <topology evidence="1">Multi-pass membrane protein</topology>
    </subcellularLocation>
</comment>
<keyword evidence="2" id="KW-1003">Cell membrane</keyword>
<evidence type="ECO:0000313" key="17">
    <source>
        <dbReference type="Proteomes" id="UP000198854"/>
    </source>
</evidence>
<dbReference type="AlphaFoldDB" id="A0A1G7XF99"/>
<name>A0A1G7XF99_9VIBR</name>
<dbReference type="PANTHER" id="PTHR32089:SF117">
    <property type="entry name" value="METHYL ACCEPTING SENSORY TRANSDUCER WITH CACHE_1 SMALL MOLECULE BINDING DOMAIN"/>
    <property type="match status" value="1"/>
</dbReference>
<dbReference type="GO" id="GO:0004888">
    <property type="term" value="F:transmembrane signaling receptor activity"/>
    <property type="evidence" value="ECO:0007669"/>
    <property type="project" value="InterPro"/>
</dbReference>
<keyword evidence="6 12" id="KW-1133">Transmembrane helix</keyword>
<dbReference type="RefSeq" id="WP_093269943.1">
    <property type="nucleotide sequence ID" value="NZ_FNDD01000003.1"/>
</dbReference>
<evidence type="ECO:0000256" key="6">
    <source>
        <dbReference type="ARBA" id="ARBA00022989"/>
    </source>
</evidence>
<keyword evidence="3" id="KW-0145">Chemotaxis</keyword>
<evidence type="ECO:0000256" key="9">
    <source>
        <dbReference type="ARBA" id="ARBA00029447"/>
    </source>
</evidence>
<dbReference type="FunFam" id="1.10.287.950:FF:000001">
    <property type="entry name" value="Methyl-accepting chemotaxis sensory transducer"/>
    <property type="match status" value="1"/>
</dbReference>
<accession>A0A1G7XF99</accession>
<evidence type="ECO:0000256" key="10">
    <source>
        <dbReference type="PROSITE-ProRule" id="PRU00284"/>
    </source>
</evidence>
<keyword evidence="11" id="KW-0175">Coiled coil</keyword>
<dbReference type="CDD" id="cd06225">
    <property type="entry name" value="HAMP"/>
    <property type="match status" value="1"/>
</dbReference>
<evidence type="ECO:0000256" key="11">
    <source>
        <dbReference type="SAM" id="Coils"/>
    </source>
</evidence>
<evidence type="ECO:0000259" key="15">
    <source>
        <dbReference type="PROSITE" id="PS50885"/>
    </source>
</evidence>
<dbReference type="CDD" id="cd18773">
    <property type="entry name" value="PDC1_HK_sensor"/>
    <property type="match status" value="1"/>
</dbReference>
<dbReference type="Pfam" id="PF02743">
    <property type="entry name" value="dCache_1"/>
    <property type="match status" value="1"/>
</dbReference>
<dbReference type="InterPro" id="IPR004090">
    <property type="entry name" value="Chemotax_Me-accpt_rcpt"/>
</dbReference>
<dbReference type="Gene3D" id="1.10.287.950">
    <property type="entry name" value="Methyl-accepting chemotaxis protein"/>
    <property type="match status" value="1"/>
</dbReference>
<protein>
    <submittedName>
        <fullName evidence="16">Methyl-accepting chemotaxis sensory transducer with Cache sensor</fullName>
    </submittedName>
</protein>
<dbReference type="GO" id="GO:0005886">
    <property type="term" value="C:plasma membrane"/>
    <property type="evidence" value="ECO:0007669"/>
    <property type="project" value="UniProtKB-SubCell"/>
</dbReference>
<gene>
    <name evidence="16" type="ORF">SAMN04488136_103128</name>
</gene>
<proteinExistence type="inferred from homology"/>
<dbReference type="STRING" id="861298.SAMN04488136_103128"/>
<evidence type="ECO:0000256" key="4">
    <source>
        <dbReference type="ARBA" id="ARBA00022519"/>
    </source>
</evidence>
<evidence type="ECO:0000256" key="8">
    <source>
        <dbReference type="ARBA" id="ARBA00023224"/>
    </source>
</evidence>
<evidence type="ECO:0000256" key="5">
    <source>
        <dbReference type="ARBA" id="ARBA00022692"/>
    </source>
</evidence>
<dbReference type="InterPro" id="IPR003660">
    <property type="entry name" value="HAMP_dom"/>
</dbReference>
<dbReference type="PROSITE" id="PS50111">
    <property type="entry name" value="CHEMOTAXIS_TRANSDUC_2"/>
    <property type="match status" value="1"/>
</dbReference>
<dbReference type="PROSITE" id="PS50192">
    <property type="entry name" value="T_SNARE"/>
    <property type="match status" value="1"/>
</dbReference>
<feature type="domain" description="T-SNARE coiled-coil homology" evidence="14">
    <location>
        <begin position="542"/>
        <end position="590"/>
    </location>
</feature>
<feature type="coiled-coil region" evidence="11">
    <location>
        <begin position="394"/>
        <end position="453"/>
    </location>
</feature>